<feature type="transmembrane region" description="Helical" evidence="2">
    <location>
        <begin position="12"/>
        <end position="32"/>
    </location>
</feature>
<feature type="transmembrane region" description="Helical" evidence="2">
    <location>
        <begin position="156"/>
        <end position="178"/>
    </location>
</feature>
<dbReference type="GO" id="GO:0004175">
    <property type="term" value="F:endopeptidase activity"/>
    <property type="evidence" value="ECO:0007669"/>
    <property type="project" value="UniProtKB-ARBA"/>
</dbReference>
<feature type="transmembrane region" description="Helical" evidence="2">
    <location>
        <begin position="69"/>
        <end position="87"/>
    </location>
</feature>
<feature type="transmembrane region" description="Helical" evidence="2">
    <location>
        <begin position="239"/>
        <end position="256"/>
    </location>
</feature>
<dbReference type="GO" id="GO:0080120">
    <property type="term" value="P:CAAX-box protein maturation"/>
    <property type="evidence" value="ECO:0007669"/>
    <property type="project" value="UniProtKB-ARBA"/>
</dbReference>
<feature type="transmembrane region" description="Helical" evidence="2">
    <location>
        <begin position="358"/>
        <end position="376"/>
    </location>
</feature>
<evidence type="ECO:0000259" key="3">
    <source>
        <dbReference type="Pfam" id="PF02517"/>
    </source>
</evidence>
<evidence type="ECO:0000313" key="4">
    <source>
        <dbReference type="EMBL" id="RHW54661.1"/>
    </source>
</evidence>
<organism evidence="4 5">
    <name type="scientific">Lactobacillus bombicola</name>
    <dbReference type="NCBI Taxonomy" id="1505723"/>
    <lineage>
        <taxon>Bacteria</taxon>
        <taxon>Bacillati</taxon>
        <taxon>Bacillota</taxon>
        <taxon>Bacilli</taxon>
        <taxon>Lactobacillales</taxon>
        <taxon>Lactobacillaceae</taxon>
        <taxon>Lactobacillus</taxon>
    </lineage>
</organism>
<dbReference type="RefSeq" id="WP_118897835.1">
    <property type="nucleotide sequence ID" value="NZ_QOCV01000005.1"/>
</dbReference>
<feature type="transmembrane region" description="Helical" evidence="2">
    <location>
        <begin position="38"/>
        <end position="57"/>
    </location>
</feature>
<keyword evidence="2" id="KW-0812">Transmembrane</keyword>
<keyword evidence="2" id="KW-1133">Transmembrane helix</keyword>
<dbReference type="InterPro" id="IPR003675">
    <property type="entry name" value="Rce1/LyrA-like_dom"/>
</dbReference>
<feature type="transmembrane region" description="Helical" evidence="2">
    <location>
        <begin position="198"/>
        <end position="219"/>
    </location>
</feature>
<keyword evidence="2" id="KW-0472">Membrane</keyword>
<gene>
    <name evidence="4" type="ORF">DS835_03395</name>
</gene>
<evidence type="ECO:0000256" key="1">
    <source>
        <dbReference type="ARBA" id="ARBA00009067"/>
    </source>
</evidence>
<feature type="transmembrane region" description="Helical" evidence="2">
    <location>
        <begin position="130"/>
        <end position="150"/>
    </location>
</feature>
<dbReference type="Pfam" id="PF02517">
    <property type="entry name" value="Rce1-like"/>
    <property type="match status" value="1"/>
</dbReference>
<evidence type="ECO:0000256" key="2">
    <source>
        <dbReference type="SAM" id="Phobius"/>
    </source>
</evidence>
<sequence>MVIEKKIRSWHLLQTLLQLLLVTFSLIYSLFIHANGTAIFKTFVLIILISLQFSVLNKNVNSKLIQCNYYFQAISITSTPIFFFTLVNDLLTKHTNMTITTFVLCLITIYKIFMFIPMGELTMGKVQNKWGRFCLLWFIYLIIEVESTYTIPTNPFLKACTNSAIIGNLSFAVTTWFVMKKWGFVTPNFKLSSKISKIILCILIIFIVIDCLFNGFNGADSWNGIFTNWNFRIATNNNLLYLTLSALAAGIGEEWMMRFCMLSFLLKLLQNSSKQILEAIFLDGLIFGLIHLFNTPFQPLSATLLQVIQAMAAGILFSALYLYTGTIISNIAYHFLYDLAGMITSGSILMLSPTIFDWQLSIFIVLIYLGLALFLVTGKRKKVVEYNLKFQGLNKKVFLNS</sequence>
<reference evidence="4 5" key="1">
    <citation type="submission" date="2018-07" db="EMBL/GenBank/DDBJ databases">
        <title>Genome sequences of six Lactobacillus spp. isolated from bumble bee guts.</title>
        <authorList>
            <person name="Motta E.V.S."/>
            <person name="Moran N.A."/>
        </authorList>
    </citation>
    <scope>NUCLEOTIDE SEQUENCE [LARGE SCALE GENOMIC DNA]</scope>
    <source>
        <strain evidence="4 5">OCC3</strain>
    </source>
</reference>
<feature type="domain" description="CAAX prenyl protease 2/Lysostaphin resistance protein A-like" evidence="3">
    <location>
        <begin position="237"/>
        <end position="339"/>
    </location>
</feature>
<comment type="caution">
    <text evidence="4">The sequence shown here is derived from an EMBL/GenBank/DDBJ whole genome shotgun (WGS) entry which is preliminary data.</text>
</comment>
<feature type="transmembrane region" description="Helical" evidence="2">
    <location>
        <begin position="99"/>
        <end position="118"/>
    </location>
</feature>
<evidence type="ECO:0000313" key="5">
    <source>
        <dbReference type="Proteomes" id="UP000265862"/>
    </source>
</evidence>
<name>A0A396SY04_9LACO</name>
<dbReference type="EMBL" id="QOCV01000005">
    <property type="protein sequence ID" value="RHW54661.1"/>
    <property type="molecule type" value="Genomic_DNA"/>
</dbReference>
<dbReference type="Proteomes" id="UP000265862">
    <property type="component" value="Unassembled WGS sequence"/>
</dbReference>
<dbReference type="AlphaFoldDB" id="A0A396SY04"/>
<accession>A0A396SY04</accession>
<comment type="similarity">
    <text evidence="1">Belongs to the UPF0177 family.</text>
</comment>
<feature type="transmembrane region" description="Helical" evidence="2">
    <location>
        <begin position="276"/>
        <end position="294"/>
    </location>
</feature>
<protein>
    <recommendedName>
        <fullName evidence="3">CAAX prenyl protease 2/Lysostaphin resistance protein A-like domain-containing protein</fullName>
    </recommendedName>
</protein>
<proteinExistence type="inferred from homology"/>